<dbReference type="Proteomes" id="UP000033047">
    <property type="component" value="Unassembled WGS sequence"/>
</dbReference>
<evidence type="ECO:0000259" key="3">
    <source>
        <dbReference type="Pfam" id="PF13807"/>
    </source>
</evidence>
<evidence type="ECO:0000313" key="5">
    <source>
        <dbReference type="Proteomes" id="UP000033047"/>
    </source>
</evidence>
<accession>A0A0F5IRI4</accession>
<feature type="transmembrane region" description="Helical" evidence="2">
    <location>
        <begin position="22"/>
        <end position="41"/>
    </location>
</feature>
<evidence type="ECO:0000256" key="1">
    <source>
        <dbReference type="SAM" id="Coils"/>
    </source>
</evidence>
<dbReference type="PANTHER" id="PTHR32309">
    <property type="entry name" value="TYROSINE-PROTEIN KINASE"/>
    <property type="match status" value="1"/>
</dbReference>
<dbReference type="GO" id="GO:0004713">
    <property type="term" value="F:protein tyrosine kinase activity"/>
    <property type="evidence" value="ECO:0007669"/>
    <property type="project" value="TreeGrafter"/>
</dbReference>
<name>A0A0F5IRI4_9BACT</name>
<sequence>MKSVENNEFVDIKGIYKRYIKYWPVFVVSVFVLGILGVIYLKVVPPVLQVNANILIKEDKGISGTSASAAAASEMMQSFAFGGSSAMGGVSVNDELFLLSSYSIFRDLSKSLGLNVQYLLSDFPRTKDCYKSSPISVYTVNPLADTLRAVINFDVNLSKNGVCKIKAKNGWKKLGSVETKEFPVKLSTAFGTFYFDTTKYYVPKKTTSLEINYMGYNLCAEILQKQVTVDLYSKKANVISLVMEEVNPKRGTDILNTLVNFYNKNGEVDKNDETKLMDEFLTERISLMEAELDSVEREIELYKKANNLTDIETEAKIILEKSQDFKERQIEAESQYTVIQLVEEFLTKDENRYSLVPLNIGLSDRTVLEGLQTYNEALLERIKLMMTTKPGNPAIDLVNKQIDAMRANMLETVRSIKSGFSRSRNELQSQENYFLSRIANMPQQEREFITMKRQQMIKQELFLFLLQKREENALTQALVKPRAKIVDSAYVLSEPVSPKLSVVLVVVTILSVIISMLYIVIVGLLRKRKKV</sequence>
<keyword evidence="2" id="KW-0472">Membrane</keyword>
<dbReference type="PANTHER" id="PTHR32309:SF13">
    <property type="entry name" value="FERRIC ENTEROBACTIN TRANSPORT PROTEIN FEPE"/>
    <property type="match status" value="1"/>
</dbReference>
<evidence type="ECO:0000313" key="4">
    <source>
        <dbReference type="EMBL" id="KKB47742.1"/>
    </source>
</evidence>
<reference evidence="4 5" key="1">
    <citation type="submission" date="2013-04" db="EMBL/GenBank/DDBJ databases">
        <title>The Genome Sequence of Parabacteroides goldsteinii DSM 19448.</title>
        <authorList>
            <consortium name="The Broad Institute Genomics Platform"/>
            <person name="Earl A."/>
            <person name="Ward D."/>
            <person name="Feldgarden M."/>
            <person name="Gevers D."/>
            <person name="Martens E."/>
            <person name="Sakamoto M."/>
            <person name="Benno Y."/>
            <person name="Song Y."/>
            <person name="Liu C."/>
            <person name="Lee J."/>
            <person name="Bolanos M."/>
            <person name="Vaisanen M.L."/>
            <person name="Finegold S.M."/>
            <person name="Walker B."/>
            <person name="Young S."/>
            <person name="Zeng Q."/>
            <person name="Gargeya S."/>
            <person name="Fitzgerald M."/>
            <person name="Haas B."/>
            <person name="Abouelleil A."/>
            <person name="Allen A.W."/>
            <person name="Alvarado L."/>
            <person name="Arachchi H.M."/>
            <person name="Berlin A.M."/>
            <person name="Chapman S.B."/>
            <person name="Gainer-Dewar J."/>
            <person name="Goldberg J."/>
            <person name="Griggs A."/>
            <person name="Gujja S."/>
            <person name="Hansen M."/>
            <person name="Howarth C."/>
            <person name="Imamovic A."/>
            <person name="Ireland A."/>
            <person name="Larimer J."/>
            <person name="McCowan C."/>
            <person name="Murphy C."/>
            <person name="Pearson M."/>
            <person name="Poon T.W."/>
            <person name="Priest M."/>
            <person name="Roberts A."/>
            <person name="Saif S."/>
            <person name="Shea T."/>
            <person name="Sisk P."/>
            <person name="Sykes S."/>
            <person name="Wortman J."/>
            <person name="Nusbaum C."/>
            <person name="Birren B."/>
        </authorList>
    </citation>
    <scope>NUCLEOTIDE SEQUENCE [LARGE SCALE GENOMIC DNA]</scope>
    <source>
        <strain evidence="4 5">DSM 19448</strain>
    </source>
</reference>
<keyword evidence="2" id="KW-0812">Transmembrane</keyword>
<protein>
    <recommendedName>
        <fullName evidence="3">Tyrosine-protein kinase G-rich domain-containing protein</fullName>
    </recommendedName>
</protein>
<keyword evidence="1" id="KW-0175">Coiled coil</keyword>
<dbReference type="HOGENOM" id="CLU_009912_6_1_10"/>
<organism evidence="4 5">
    <name type="scientific">Parabacteroides goldsteinii DSM 19448 = WAL 12034</name>
    <dbReference type="NCBI Taxonomy" id="927665"/>
    <lineage>
        <taxon>Bacteria</taxon>
        <taxon>Pseudomonadati</taxon>
        <taxon>Bacteroidota</taxon>
        <taxon>Bacteroidia</taxon>
        <taxon>Bacteroidales</taxon>
        <taxon>Tannerellaceae</taxon>
        <taxon>Parabacteroides</taxon>
    </lineage>
</organism>
<dbReference type="STRING" id="927665.HMPREF1535_04599"/>
<dbReference type="PATRIC" id="fig|927665.4.peg.4719"/>
<dbReference type="AlphaFoldDB" id="A0A0F5IRI4"/>
<proteinExistence type="predicted"/>
<comment type="caution">
    <text evidence="4">The sequence shown here is derived from an EMBL/GenBank/DDBJ whole genome shotgun (WGS) entry which is preliminary data.</text>
</comment>
<dbReference type="GO" id="GO:0005886">
    <property type="term" value="C:plasma membrane"/>
    <property type="evidence" value="ECO:0007669"/>
    <property type="project" value="TreeGrafter"/>
</dbReference>
<keyword evidence="2" id="KW-1133">Transmembrane helix</keyword>
<feature type="transmembrane region" description="Helical" evidence="2">
    <location>
        <begin position="500"/>
        <end position="525"/>
    </location>
</feature>
<dbReference type="InterPro" id="IPR032807">
    <property type="entry name" value="GNVR"/>
</dbReference>
<dbReference type="GeneID" id="69981215"/>
<dbReference type="RefSeq" id="WP_046147536.1">
    <property type="nucleotide sequence ID" value="NZ_KQ033913.1"/>
</dbReference>
<feature type="domain" description="Tyrosine-protein kinase G-rich" evidence="3">
    <location>
        <begin position="445"/>
        <end position="520"/>
    </location>
</feature>
<dbReference type="EMBL" id="AQHV01000025">
    <property type="protein sequence ID" value="KKB47742.1"/>
    <property type="molecule type" value="Genomic_DNA"/>
</dbReference>
<dbReference type="InterPro" id="IPR050445">
    <property type="entry name" value="Bact_polysacc_biosynth/exp"/>
</dbReference>
<dbReference type="Pfam" id="PF13807">
    <property type="entry name" value="GNVR"/>
    <property type="match status" value="1"/>
</dbReference>
<evidence type="ECO:0000256" key="2">
    <source>
        <dbReference type="SAM" id="Phobius"/>
    </source>
</evidence>
<feature type="coiled-coil region" evidence="1">
    <location>
        <begin position="278"/>
        <end position="305"/>
    </location>
</feature>
<gene>
    <name evidence="4" type="ORF">HMPREF1535_04599</name>
</gene>